<evidence type="ECO:0000313" key="3">
    <source>
        <dbReference type="Proteomes" id="UP001151752"/>
    </source>
</evidence>
<gene>
    <name evidence="2" type="ORF">OIU74_019432</name>
</gene>
<proteinExistence type="predicted"/>
<evidence type="ECO:0000313" key="2">
    <source>
        <dbReference type="EMBL" id="KAJ6680948.1"/>
    </source>
</evidence>
<dbReference type="AlphaFoldDB" id="A0A9Q0P3L5"/>
<keyword evidence="1" id="KW-0472">Membrane</keyword>
<organism evidence="2 3">
    <name type="scientific">Salix koriyanagi</name>
    <dbReference type="NCBI Taxonomy" id="2511006"/>
    <lineage>
        <taxon>Eukaryota</taxon>
        <taxon>Viridiplantae</taxon>
        <taxon>Streptophyta</taxon>
        <taxon>Embryophyta</taxon>
        <taxon>Tracheophyta</taxon>
        <taxon>Spermatophyta</taxon>
        <taxon>Magnoliopsida</taxon>
        <taxon>eudicotyledons</taxon>
        <taxon>Gunneridae</taxon>
        <taxon>Pentapetalae</taxon>
        <taxon>rosids</taxon>
        <taxon>fabids</taxon>
        <taxon>Malpighiales</taxon>
        <taxon>Salicaceae</taxon>
        <taxon>Saliceae</taxon>
        <taxon>Salix</taxon>
    </lineage>
</organism>
<dbReference type="Proteomes" id="UP001151752">
    <property type="component" value="Chromosome 5"/>
</dbReference>
<dbReference type="EMBL" id="JAPFFM010000020">
    <property type="protein sequence ID" value="KAJ6680948.1"/>
    <property type="molecule type" value="Genomic_DNA"/>
</dbReference>
<feature type="transmembrane region" description="Helical" evidence="1">
    <location>
        <begin position="7"/>
        <end position="26"/>
    </location>
</feature>
<accession>A0A9Q0P3L5</accession>
<protein>
    <submittedName>
        <fullName evidence="2">Uncharacterized protein</fullName>
    </submittedName>
</protein>
<feature type="transmembrane region" description="Helical" evidence="1">
    <location>
        <begin position="62"/>
        <end position="81"/>
    </location>
</feature>
<sequence length="103" mass="12139">MEFLKDTGFLLLFRFFLGLFLYFSLVFGKLEFLFKFSSIHLLLRLLFFFLPQEIKQPAILGLNRATLFTILGLILMALVFLSHSYQNHNMNLIKKRSKSQQSN</sequence>
<evidence type="ECO:0000256" key="1">
    <source>
        <dbReference type="SAM" id="Phobius"/>
    </source>
</evidence>
<feature type="transmembrane region" description="Helical" evidence="1">
    <location>
        <begin position="32"/>
        <end position="50"/>
    </location>
</feature>
<reference evidence="2" key="2">
    <citation type="journal article" date="2023" name="Int. J. Mol. Sci.">
        <title>De Novo Assembly and Annotation of 11 Diverse Shrub Willow (Salix) Genomes Reveals Novel Gene Organization in Sex-Linked Regions.</title>
        <authorList>
            <person name="Hyden B."/>
            <person name="Feng K."/>
            <person name="Yates T.B."/>
            <person name="Jawdy S."/>
            <person name="Cereghino C."/>
            <person name="Smart L.B."/>
            <person name="Muchero W."/>
        </authorList>
    </citation>
    <scope>NUCLEOTIDE SEQUENCE</scope>
    <source>
        <tissue evidence="2">Shoot tip</tissue>
    </source>
</reference>
<comment type="caution">
    <text evidence="2">The sequence shown here is derived from an EMBL/GenBank/DDBJ whole genome shotgun (WGS) entry which is preliminary data.</text>
</comment>
<keyword evidence="1" id="KW-0812">Transmembrane</keyword>
<name>A0A9Q0P3L5_9ROSI</name>
<keyword evidence="3" id="KW-1185">Reference proteome</keyword>
<reference evidence="2" key="1">
    <citation type="submission" date="2022-11" db="EMBL/GenBank/DDBJ databases">
        <authorList>
            <person name="Hyden B.L."/>
            <person name="Feng K."/>
            <person name="Yates T."/>
            <person name="Jawdy S."/>
            <person name="Smart L.B."/>
            <person name="Muchero W."/>
        </authorList>
    </citation>
    <scope>NUCLEOTIDE SEQUENCE</scope>
    <source>
        <tissue evidence="2">Shoot tip</tissue>
    </source>
</reference>
<keyword evidence="1" id="KW-1133">Transmembrane helix</keyword>